<feature type="compositionally biased region" description="Basic residues" evidence="1">
    <location>
        <begin position="17"/>
        <end position="28"/>
    </location>
</feature>
<dbReference type="EMBL" id="AY297781">
    <property type="protein sequence ID" value="AAQ19840.1"/>
    <property type="molecule type" value="Genomic_DNA"/>
</dbReference>
<dbReference type="PANTHER" id="PTHR35841">
    <property type="entry name" value="PHOSPHONATES-BINDING PERIPLASMIC PROTEIN"/>
    <property type="match status" value="1"/>
</dbReference>
<name>Q6WB58_ALCFA</name>
<dbReference type="CDD" id="cd13571">
    <property type="entry name" value="PBP2_PnhD_1"/>
    <property type="match status" value="1"/>
</dbReference>
<feature type="region of interest" description="Disordered" evidence="1">
    <location>
        <begin position="1"/>
        <end position="36"/>
    </location>
</feature>
<gene>
    <name evidence="2" type="primary">oxyX</name>
</gene>
<dbReference type="SUPFAM" id="SSF53850">
    <property type="entry name" value="Periplasmic binding protein-like II"/>
    <property type="match status" value="1"/>
</dbReference>
<accession>Q6WB58</accession>
<reference evidence="2" key="1">
    <citation type="submission" date="2003-04" db="EMBL/GenBank/DDBJ databases">
        <title>Genes for Arsenite Oxidation from Alcaligenes faecalis.</title>
        <authorList>
            <person name="Silver S."/>
            <person name="Phung L.T."/>
            <person name="Malo B.J."/>
        </authorList>
    </citation>
    <scope>NUCLEOTIDE SEQUENCE</scope>
    <source>
        <strain evidence="2">NCIB 8687</strain>
    </source>
</reference>
<protein>
    <submittedName>
        <fullName evidence="2">Oxyanion binding protein</fullName>
    </submittedName>
</protein>
<evidence type="ECO:0000313" key="2">
    <source>
        <dbReference type="EMBL" id="AAQ19840.1"/>
    </source>
</evidence>
<dbReference type="Gene3D" id="3.40.190.10">
    <property type="entry name" value="Periplasmic binding protein-like II"/>
    <property type="match status" value="2"/>
</dbReference>
<dbReference type="PANTHER" id="PTHR35841:SF1">
    <property type="entry name" value="PHOSPHONATES-BINDING PERIPLASMIC PROTEIN"/>
    <property type="match status" value="1"/>
</dbReference>
<evidence type="ECO:0000256" key="1">
    <source>
        <dbReference type="SAM" id="MobiDB-lite"/>
    </source>
</evidence>
<dbReference type="AlphaFoldDB" id="Q6WB58"/>
<dbReference type="Pfam" id="PF12974">
    <property type="entry name" value="Phosphonate-bd"/>
    <property type="match status" value="1"/>
</dbReference>
<proteinExistence type="predicted"/>
<organism evidence="2">
    <name type="scientific">Alcaligenes faecalis</name>
    <dbReference type="NCBI Taxonomy" id="511"/>
    <lineage>
        <taxon>Bacteria</taxon>
        <taxon>Pseudomonadati</taxon>
        <taxon>Pseudomonadota</taxon>
        <taxon>Betaproteobacteria</taxon>
        <taxon>Burkholderiales</taxon>
        <taxon>Alcaligenaceae</taxon>
        <taxon>Alcaligenes</taxon>
    </lineage>
</organism>
<sequence length="352" mass="39219">MNGYRPQAKAKSMPPRSNRRTPVRRQAVKTHTGQNGNGLACQRLAVLPNGNVNSVRRRLLAGSVGGVVSSCFPGTVSAASLSRKPLRIGTTAVFLNEQLQLLDVWRQDLRDILGFDVQFVQRRSYGEIVELLLNRQLDAAWICGFPYVQHADSFRLLAVPVYQGQPLYRSYLIVQEENRQARGIADLYGCVFAYSDPLSNSGFLVPMAQMASVSLDPSRFFRKAMFTFAHRKVVQAVASGLADAGAVDGYVWDTIAEQFPEWTNGARVAWRSEYYGFPPIVARHDLEVDQFHGLQHALLSMTQRPRGRLILSRLCLDRFSVKDPGIYDDIRSLLQSVNPAHLSRANATAPAV</sequence>